<gene>
    <name evidence="1" type="ORF">EI42_03034</name>
</gene>
<dbReference type="RefSeq" id="WP_111323378.1">
    <property type="nucleotide sequence ID" value="NZ_BIFX01000001.1"/>
</dbReference>
<dbReference type="EMBL" id="QKUF01000009">
    <property type="protein sequence ID" value="PZW29312.1"/>
    <property type="molecule type" value="Genomic_DNA"/>
</dbReference>
<sequence length="65" mass="7221">MENETGTPPQGNAPYGPPERPCFICGQQAWHWNGEGYVCASGDAKHQEREQWSWVHVPGKPADEA</sequence>
<dbReference type="AlphaFoldDB" id="A0A326U703"/>
<proteinExistence type="predicted"/>
<organism evidence="1 2">
    <name type="scientific">Thermosporothrix hazakensis</name>
    <dbReference type="NCBI Taxonomy" id="644383"/>
    <lineage>
        <taxon>Bacteria</taxon>
        <taxon>Bacillati</taxon>
        <taxon>Chloroflexota</taxon>
        <taxon>Ktedonobacteria</taxon>
        <taxon>Ktedonobacterales</taxon>
        <taxon>Thermosporotrichaceae</taxon>
        <taxon>Thermosporothrix</taxon>
    </lineage>
</organism>
<name>A0A326U703_THEHA</name>
<protein>
    <submittedName>
        <fullName evidence="1">Uncharacterized protein</fullName>
    </submittedName>
</protein>
<comment type="caution">
    <text evidence="1">The sequence shown here is derived from an EMBL/GenBank/DDBJ whole genome shotgun (WGS) entry which is preliminary data.</text>
</comment>
<evidence type="ECO:0000313" key="1">
    <source>
        <dbReference type="EMBL" id="PZW29312.1"/>
    </source>
</evidence>
<accession>A0A326U703</accession>
<reference evidence="1 2" key="1">
    <citation type="submission" date="2018-06" db="EMBL/GenBank/DDBJ databases">
        <title>Genomic Encyclopedia of Archaeal and Bacterial Type Strains, Phase II (KMG-II): from individual species to whole genera.</title>
        <authorList>
            <person name="Goeker M."/>
        </authorList>
    </citation>
    <scope>NUCLEOTIDE SEQUENCE [LARGE SCALE GENOMIC DNA]</scope>
    <source>
        <strain evidence="1 2">ATCC BAA-1881</strain>
    </source>
</reference>
<dbReference type="OrthoDB" id="9980708at2"/>
<dbReference type="Proteomes" id="UP000248806">
    <property type="component" value="Unassembled WGS sequence"/>
</dbReference>
<evidence type="ECO:0000313" key="2">
    <source>
        <dbReference type="Proteomes" id="UP000248806"/>
    </source>
</evidence>
<keyword evidence="2" id="KW-1185">Reference proteome</keyword>